<feature type="site" description="Determinant of potassium dependence" evidence="9">
    <location>
        <position position="553"/>
    </location>
</feature>
<comment type="similarity">
    <text evidence="9">Belongs to the H(+)-translocating pyrophosphatase (TC 3.A.10) family. K(+)-stimulated subfamily.</text>
</comment>
<proteinExistence type="inferred from homology"/>
<dbReference type="RefSeq" id="WP_231933170.1">
    <property type="nucleotide sequence ID" value="NZ_CP036349.1"/>
</dbReference>
<feature type="transmembrane region" description="Helical" evidence="9">
    <location>
        <begin position="796"/>
        <end position="829"/>
    </location>
</feature>
<evidence type="ECO:0000256" key="8">
    <source>
        <dbReference type="ARBA" id="ARBA00023136"/>
    </source>
</evidence>
<gene>
    <name evidence="11" type="primary">hppA1</name>
    <name evidence="9" type="synonym">hppA</name>
    <name evidence="11" type="ORF">Spa11_13340</name>
</gene>
<dbReference type="EC" id="7.2.3.1" evidence="9"/>
<accession>A0A518K5S2</accession>
<comment type="caution">
    <text evidence="9">Lacks conserved residue(s) required for the propagation of feature annotation.</text>
</comment>
<feature type="transmembrane region" description="Helical" evidence="9">
    <location>
        <begin position="135"/>
        <end position="155"/>
    </location>
</feature>
<dbReference type="GO" id="GO:0009678">
    <property type="term" value="F:diphosphate hydrolysis-driven proton transmembrane transporter activity"/>
    <property type="evidence" value="ECO:0007669"/>
    <property type="project" value="UniProtKB-UniRule"/>
</dbReference>
<keyword evidence="2 9" id="KW-0813">Transport</keyword>
<evidence type="ECO:0000256" key="10">
    <source>
        <dbReference type="SAM" id="SignalP"/>
    </source>
</evidence>
<dbReference type="EMBL" id="CP036349">
    <property type="protein sequence ID" value="QDV73142.1"/>
    <property type="molecule type" value="Genomic_DNA"/>
</dbReference>
<comment type="subunit">
    <text evidence="9">Homodimer.</text>
</comment>
<feature type="transmembrane region" description="Helical" evidence="9">
    <location>
        <begin position="400"/>
        <end position="421"/>
    </location>
</feature>
<feature type="transmembrane region" description="Helical" evidence="9">
    <location>
        <begin position="185"/>
        <end position="210"/>
    </location>
</feature>
<evidence type="ECO:0000313" key="11">
    <source>
        <dbReference type="EMBL" id="QDV73142.1"/>
    </source>
</evidence>
<dbReference type="AlphaFoldDB" id="A0A518K5S2"/>
<dbReference type="HAMAP" id="MF_01129">
    <property type="entry name" value="PPase_energized_pump"/>
    <property type="match status" value="1"/>
</dbReference>
<feature type="transmembrane region" description="Helical" evidence="9">
    <location>
        <begin position="720"/>
        <end position="739"/>
    </location>
</feature>
<evidence type="ECO:0000256" key="6">
    <source>
        <dbReference type="ARBA" id="ARBA00022989"/>
    </source>
</evidence>
<keyword evidence="4 9" id="KW-0460">Magnesium</keyword>
<comment type="cofactor">
    <cofactor evidence="9">
        <name>Mg(2+)</name>
        <dbReference type="ChEBI" id="CHEBI:18420"/>
    </cofactor>
</comment>
<feature type="transmembrane region" description="Helical" evidence="9">
    <location>
        <begin position="374"/>
        <end position="393"/>
    </location>
</feature>
<dbReference type="GO" id="GO:0006814">
    <property type="term" value="P:sodium ion transport"/>
    <property type="evidence" value="ECO:0007669"/>
    <property type="project" value="UniProtKB-UniRule"/>
</dbReference>
<comment type="function">
    <text evidence="9">Sodium pump that utilizes the energy of pyrophosphate hydrolysis as the driving force for Na(+) movement across the membrane.</text>
</comment>
<reference evidence="11 12" key="1">
    <citation type="submission" date="2019-02" db="EMBL/GenBank/DDBJ databases">
        <title>Deep-cultivation of Planctomycetes and their phenomic and genomic characterization uncovers novel biology.</title>
        <authorList>
            <person name="Wiegand S."/>
            <person name="Jogler M."/>
            <person name="Boedeker C."/>
            <person name="Pinto D."/>
            <person name="Vollmers J."/>
            <person name="Rivas-Marin E."/>
            <person name="Kohn T."/>
            <person name="Peeters S.H."/>
            <person name="Heuer A."/>
            <person name="Rast P."/>
            <person name="Oberbeckmann S."/>
            <person name="Bunk B."/>
            <person name="Jeske O."/>
            <person name="Meyerdierks A."/>
            <person name="Storesund J.E."/>
            <person name="Kallscheuer N."/>
            <person name="Luecker S."/>
            <person name="Lage O.M."/>
            <person name="Pohl T."/>
            <person name="Merkel B.J."/>
            <person name="Hornburger P."/>
            <person name="Mueller R.-W."/>
            <person name="Bruemmer F."/>
            <person name="Labrenz M."/>
            <person name="Spormann A.M."/>
            <person name="Op den Camp H."/>
            <person name="Overmann J."/>
            <person name="Amann R."/>
            <person name="Jetten M.S.M."/>
            <person name="Mascher T."/>
            <person name="Medema M.H."/>
            <person name="Devos D.P."/>
            <person name="Kaster A.-K."/>
            <person name="Ovreas L."/>
            <person name="Rohde M."/>
            <person name="Galperin M.Y."/>
            <person name="Jogler C."/>
        </authorList>
    </citation>
    <scope>NUCLEOTIDE SEQUENCE [LARGE SCALE GENOMIC DNA]</scope>
    <source>
        <strain evidence="11 12">Spa11</strain>
    </source>
</reference>
<name>A0A518K5S2_9BACT</name>
<dbReference type="Pfam" id="PF03030">
    <property type="entry name" value="H_PPase"/>
    <property type="match status" value="1"/>
</dbReference>
<keyword evidence="9" id="KW-0739">Sodium transport</keyword>
<evidence type="ECO:0000256" key="9">
    <source>
        <dbReference type="HAMAP-Rule" id="MF_01129"/>
    </source>
</evidence>
<dbReference type="InterPro" id="IPR004131">
    <property type="entry name" value="PPase-energised_H-pump"/>
</dbReference>
<comment type="subcellular location">
    <subcellularLocation>
        <location evidence="9">Cell membrane</location>
        <topology evidence="9">Multi-pass membrane protein</topology>
    </subcellularLocation>
    <subcellularLocation>
        <location evidence="1">Endomembrane system</location>
        <topology evidence="1">Multi-pass membrane protein</topology>
    </subcellularLocation>
</comment>
<feature type="transmembrane region" description="Helical" evidence="9">
    <location>
        <begin position="462"/>
        <end position="481"/>
    </location>
</feature>
<feature type="transmembrane region" description="Helical" evidence="9">
    <location>
        <begin position="49"/>
        <end position="70"/>
    </location>
</feature>
<keyword evidence="9" id="KW-0915">Sodium</keyword>
<feature type="transmembrane region" description="Helical" evidence="9">
    <location>
        <begin position="110"/>
        <end position="129"/>
    </location>
</feature>
<comment type="catalytic activity">
    <reaction evidence="9">
        <text>Na(+)(in) + diphosphate + H2O = Na(+)(out) + 2 phosphate + H(+)</text>
        <dbReference type="Rhea" id="RHEA:57884"/>
        <dbReference type="ChEBI" id="CHEBI:15377"/>
        <dbReference type="ChEBI" id="CHEBI:15378"/>
        <dbReference type="ChEBI" id="CHEBI:29101"/>
        <dbReference type="ChEBI" id="CHEBI:33019"/>
        <dbReference type="ChEBI" id="CHEBI:43474"/>
        <dbReference type="EC" id="7.2.3.1"/>
    </reaction>
</comment>
<dbReference type="GO" id="GO:0000287">
    <property type="term" value="F:magnesium ion binding"/>
    <property type="evidence" value="ECO:0007669"/>
    <property type="project" value="UniProtKB-UniRule"/>
</dbReference>
<keyword evidence="8 9" id="KW-0472">Membrane</keyword>
<feature type="transmembrane region" description="Helical" evidence="9">
    <location>
        <begin position="331"/>
        <end position="354"/>
    </location>
</feature>
<evidence type="ECO:0000313" key="12">
    <source>
        <dbReference type="Proteomes" id="UP000316426"/>
    </source>
</evidence>
<dbReference type="GO" id="GO:0012505">
    <property type="term" value="C:endomembrane system"/>
    <property type="evidence" value="ECO:0007669"/>
    <property type="project" value="UniProtKB-SubCell"/>
</dbReference>
<keyword evidence="9" id="KW-0630">Potassium</keyword>
<evidence type="ECO:0000256" key="4">
    <source>
        <dbReference type="ARBA" id="ARBA00022842"/>
    </source>
</evidence>
<keyword evidence="9" id="KW-1003">Cell membrane</keyword>
<dbReference type="GO" id="GO:0030955">
    <property type="term" value="F:potassium ion binding"/>
    <property type="evidence" value="ECO:0007669"/>
    <property type="project" value="UniProtKB-UniRule"/>
</dbReference>
<dbReference type="KEGG" id="bmei:Spa11_13340"/>
<feature type="transmembrane region" description="Helical" evidence="9">
    <location>
        <begin position="878"/>
        <end position="899"/>
    </location>
</feature>
<keyword evidence="7 9" id="KW-0406">Ion transport</keyword>
<keyword evidence="12" id="KW-1185">Reference proteome</keyword>
<feature type="signal peptide" evidence="10">
    <location>
        <begin position="1"/>
        <end position="33"/>
    </location>
</feature>
<evidence type="ECO:0000256" key="7">
    <source>
        <dbReference type="ARBA" id="ARBA00023065"/>
    </source>
</evidence>
<keyword evidence="6 9" id="KW-1133">Transmembrane helix</keyword>
<evidence type="ECO:0000256" key="3">
    <source>
        <dbReference type="ARBA" id="ARBA00022692"/>
    </source>
</evidence>
<feature type="chain" id="PRO_5021882064" description="Putative K(+)-stimulated pyrophosphate-energized sodium pump" evidence="10">
    <location>
        <begin position="34"/>
        <end position="905"/>
    </location>
</feature>
<organism evidence="11 12">
    <name type="scientific">Botrimarina mediterranea</name>
    <dbReference type="NCBI Taxonomy" id="2528022"/>
    <lineage>
        <taxon>Bacteria</taxon>
        <taxon>Pseudomonadati</taxon>
        <taxon>Planctomycetota</taxon>
        <taxon>Planctomycetia</taxon>
        <taxon>Pirellulales</taxon>
        <taxon>Lacipirellulaceae</taxon>
        <taxon>Botrimarina</taxon>
    </lineage>
</organism>
<sequence precursor="true">MRQRNRWSGLARVAVLMFAALAGVLSLSGRALAQAPADSPGVATVAGSSTQTVAIVCWSIAFIGAMTALVQARKFYVTMIAADPGSERNQEIAGFVQQGANAYLQQQYRVVAVFFVVVALLLAWAAFGLKVQSEFVPFAFLTGGFFSGLAGWFGMKTATAASNRTAAAAEKSLNQGLQVAFRSGAVMGLTVVGLGLTDICLWFAFLYWVWPALGMAPLSISEISVTMVCFGMGASAQALFARVGGGIFTKAADVGADLVGKVEQGIPEDDPRNPATIADNVGDNVGDVAGMGADLYESYAGSILAASALGAAAFVDPSLSPADWTTDNAQIAAMMLPMVIAGLGIFVSIFGIYLVKTDDDVSQKSLLQALDKGISRATYLVIAAAIAAAYFLMPSTAQTTFFGIPGVAFSVVFGAAAGIVIGKWTEYCTSDEYSPTKKLADQAVTGPATIIISGIANGMMSVWLPVITVCVATILSFGCATGGQFTDVNIFSLGLYGVGVAAVGMLSTLGITLATDAYGPIADNAGGNAEMAGMPAYVRERTDALDSLGNTTAATGKGFAIGSAALTALALLAAYIEGVRVGFDRWGKDFAETTFAAQGADAFQSGWYKLSDRFVVNIQQDSADGASAGKPKVSPFLIMPSQLRGSDLVDRWIAMPVESRLPASSSEIEVGYGDLIDIPTGDGEGGVVWKPSNTELTPLSAMTLPDFNIYFDATLMNPKVLIGLFAGAMATFVFCAMTLKAVGRAAQGMVEEVRRQFLEKPGIMTGDDMPDYERPVAISTMAAQAEMIGPSLLGILLPVGVGMVLGVAGVLGLLIGTLVCGFCVAVFMANSGGSWDNAKKYIEAGAHGGKGTATHKAAVVGDMVGDPFKDTSGPSLNILIKLMSMVSVVMAGLIVRYSLASLGWF</sequence>
<dbReference type="NCBIfam" id="NF001954">
    <property type="entry name" value="PRK00733.2-2"/>
    <property type="match status" value="1"/>
</dbReference>
<comment type="activity regulation">
    <text evidence="9">Requires K(+) for maximal activity.</text>
</comment>
<keyword evidence="10" id="KW-0732">Signal</keyword>
<evidence type="ECO:0000256" key="1">
    <source>
        <dbReference type="ARBA" id="ARBA00004127"/>
    </source>
</evidence>
<keyword evidence="3 9" id="KW-0812">Transmembrane</keyword>
<keyword evidence="11" id="KW-0378">Hydrolase</keyword>
<keyword evidence="5 9" id="KW-1278">Translocase</keyword>
<protein>
    <recommendedName>
        <fullName evidence="9">Putative K(+)-stimulated pyrophosphate-energized sodium pump</fullName>
        <ecNumber evidence="9">7.2.3.1</ecNumber>
    </recommendedName>
    <alternativeName>
        <fullName evidence="9">Membrane-bound sodium-translocating pyrophosphatase</fullName>
    </alternativeName>
    <alternativeName>
        <fullName evidence="9">Pyrophosphate-energized inorganic pyrophosphatase</fullName>
        <shortName evidence="9">Na(+)-PPase</shortName>
    </alternativeName>
</protein>
<feature type="transmembrane region" description="Helical" evidence="9">
    <location>
        <begin position="493"/>
        <end position="514"/>
    </location>
</feature>
<dbReference type="PANTHER" id="PTHR31998">
    <property type="entry name" value="K(+)-INSENSITIVE PYROPHOSPHATE-ENERGIZED PROTON PUMP"/>
    <property type="match status" value="1"/>
</dbReference>
<dbReference type="GO" id="GO:0005886">
    <property type="term" value="C:plasma membrane"/>
    <property type="evidence" value="ECO:0007669"/>
    <property type="project" value="UniProtKB-SubCell"/>
</dbReference>
<evidence type="ECO:0000256" key="2">
    <source>
        <dbReference type="ARBA" id="ARBA00022448"/>
    </source>
</evidence>
<dbReference type="GO" id="GO:0004427">
    <property type="term" value="F:inorganic diphosphate phosphatase activity"/>
    <property type="evidence" value="ECO:0007669"/>
    <property type="project" value="UniProtKB-UniRule"/>
</dbReference>
<dbReference type="Proteomes" id="UP000316426">
    <property type="component" value="Chromosome"/>
</dbReference>
<feature type="transmembrane region" description="Helical" evidence="9">
    <location>
        <begin position="558"/>
        <end position="576"/>
    </location>
</feature>
<evidence type="ECO:0000256" key="5">
    <source>
        <dbReference type="ARBA" id="ARBA00022967"/>
    </source>
</evidence>
<dbReference type="PIRSF" id="PIRSF001265">
    <property type="entry name" value="H+-PPase"/>
    <property type="match status" value="1"/>
</dbReference>